<dbReference type="eggNOG" id="ENOG5033WCU">
    <property type="taxonomic scope" value="Bacteria"/>
</dbReference>
<dbReference type="EMBL" id="FQ312005">
    <property type="protein sequence ID" value="CBW25324.1"/>
    <property type="molecule type" value="Genomic_DNA"/>
</dbReference>
<sequence>MTQCVVCLWYLFLNQNLGVYMKKTMLAITIGFCTLTSSNVFAESKSTFCSKRNSSNKIQKQVANSDNFLAFRNQGGLINGGVCWWHSRFQRNAMVVARFRPELSEPTEKEVKKIIKAIRKGKSVVEIGGYYNIRDFSYDHADLIQRELEKWQKGDGFLRQQWAVGLWGSSEVDEEEMKERMDDLYTYVKKEGNIAYQMLQIKGIDSHAWLVFDMEKTSSGYDLLVLDSNYQRSQVYHYDEGMTSFHHSYYGDFVPYTGKKSEFRKALKAVEKYCN</sequence>
<reference evidence="2" key="1">
    <citation type="journal article" date="2013" name="ISME J.">
        <title>A small predatory core genome in the divergent marine Bacteriovorax marinus SJ and the terrestrial Bdellovibrio bacteriovorus.</title>
        <authorList>
            <person name="Crossman L.C."/>
            <person name="Chen H."/>
            <person name="Cerdeno-Tarraga A.M."/>
            <person name="Brooks K."/>
            <person name="Quail M.A."/>
            <person name="Pineiro S.A."/>
            <person name="Hobley L."/>
            <person name="Sockett R.E."/>
            <person name="Bentley S.D."/>
            <person name="Parkhill J."/>
            <person name="Williams H.N."/>
            <person name="Stine O.C."/>
        </authorList>
    </citation>
    <scope>NUCLEOTIDE SEQUENCE [LARGE SCALE GENOMIC DNA]</scope>
    <source>
        <strain evidence="2">ATCC BAA-682 / DSM 15412 / SJ</strain>
    </source>
</reference>
<evidence type="ECO:0000313" key="1">
    <source>
        <dbReference type="EMBL" id="CBW25324.1"/>
    </source>
</evidence>
<organism evidence="1 2">
    <name type="scientific">Halobacteriovorax marinus (strain ATCC BAA-682 / DSM 15412 / SJ)</name>
    <name type="common">Bacteriovorax marinus</name>
    <dbReference type="NCBI Taxonomy" id="862908"/>
    <lineage>
        <taxon>Bacteria</taxon>
        <taxon>Pseudomonadati</taxon>
        <taxon>Bdellovibrionota</taxon>
        <taxon>Bacteriovoracia</taxon>
        <taxon>Bacteriovoracales</taxon>
        <taxon>Halobacteriovoraceae</taxon>
        <taxon>Halobacteriovorax</taxon>
    </lineage>
</organism>
<dbReference type="KEGG" id="bmx:BMS_0407"/>
<gene>
    <name evidence="1" type="ordered locus">BMS_0407</name>
</gene>
<dbReference type="AlphaFoldDB" id="E1X3Y4"/>
<dbReference type="PATRIC" id="fig|862908.3.peg.390"/>
<keyword evidence="2" id="KW-1185">Reference proteome</keyword>
<name>E1X3Y4_HALMS</name>
<dbReference type="STRING" id="862908.BMS_0407"/>
<dbReference type="Proteomes" id="UP000008963">
    <property type="component" value="Chromosome"/>
</dbReference>
<evidence type="ECO:0000313" key="2">
    <source>
        <dbReference type="Proteomes" id="UP000008963"/>
    </source>
</evidence>
<accession>E1X3Y4</accession>
<protein>
    <submittedName>
        <fullName evidence="1">Exported protein</fullName>
    </submittedName>
</protein>
<dbReference type="HOGENOM" id="CLU_1033130_0_0_7"/>
<proteinExistence type="predicted"/>